<keyword evidence="2 15" id="KW-0547">Nucleotide-binding</keyword>
<keyword evidence="20" id="KW-1185">Reference proteome</keyword>
<name>A0ABT0DBD3_9HYPH</name>
<evidence type="ECO:0000256" key="6">
    <source>
        <dbReference type="ARBA" id="ARBA00022839"/>
    </source>
</evidence>
<dbReference type="Gene3D" id="3.90.320.10">
    <property type="match status" value="1"/>
</dbReference>
<comment type="caution">
    <text evidence="19">The sequence shown here is derived from an EMBL/GenBank/DDBJ whole genome shotgun (WGS) entry which is preliminary data.</text>
</comment>
<feature type="domain" description="UvrD-like helicase C-terminal" evidence="18">
    <location>
        <begin position="511"/>
        <end position="786"/>
    </location>
</feature>
<dbReference type="PANTHER" id="PTHR11070:SF2">
    <property type="entry name" value="ATP-DEPENDENT DNA HELICASE SRS2"/>
    <property type="match status" value="1"/>
</dbReference>
<dbReference type="NCBIfam" id="TIGR02784">
    <property type="entry name" value="addA_alphas"/>
    <property type="match status" value="1"/>
</dbReference>
<evidence type="ECO:0000256" key="1">
    <source>
        <dbReference type="ARBA" id="ARBA00022722"/>
    </source>
</evidence>
<evidence type="ECO:0000256" key="8">
    <source>
        <dbReference type="ARBA" id="ARBA00023125"/>
    </source>
</evidence>
<dbReference type="InterPro" id="IPR038726">
    <property type="entry name" value="PDDEXK_AddAB-type"/>
</dbReference>
<dbReference type="PANTHER" id="PTHR11070">
    <property type="entry name" value="UVRD / RECB / PCRA DNA HELICASE FAMILY MEMBER"/>
    <property type="match status" value="1"/>
</dbReference>
<evidence type="ECO:0000256" key="9">
    <source>
        <dbReference type="ARBA" id="ARBA00023204"/>
    </source>
</evidence>
<evidence type="ECO:0000256" key="2">
    <source>
        <dbReference type="ARBA" id="ARBA00022741"/>
    </source>
</evidence>
<dbReference type="Pfam" id="PF00580">
    <property type="entry name" value="UvrD-helicase"/>
    <property type="match status" value="1"/>
</dbReference>
<dbReference type="PROSITE" id="PS51217">
    <property type="entry name" value="UVRD_HELICASE_CTER"/>
    <property type="match status" value="1"/>
</dbReference>
<keyword evidence="7 15" id="KW-0067">ATP-binding</keyword>
<feature type="region of interest" description="Disordered" evidence="16">
    <location>
        <begin position="947"/>
        <end position="968"/>
    </location>
</feature>
<evidence type="ECO:0000256" key="15">
    <source>
        <dbReference type="PROSITE-ProRule" id="PRU00560"/>
    </source>
</evidence>
<dbReference type="InterPro" id="IPR027417">
    <property type="entry name" value="P-loop_NTPase"/>
</dbReference>
<dbReference type="RefSeq" id="WP_247028660.1">
    <property type="nucleotide sequence ID" value="NZ_JALKCH010000005.1"/>
</dbReference>
<feature type="domain" description="UvrD-like helicase ATP-binding" evidence="17">
    <location>
        <begin position="10"/>
        <end position="481"/>
    </location>
</feature>
<evidence type="ECO:0000256" key="16">
    <source>
        <dbReference type="SAM" id="MobiDB-lite"/>
    </source>
</evidence>
<dbReference type="Pfam" id="PF13361">
    <property type="entry name" value="UvrD_C"/>
    <property type="match status" value="1"/>
</dbReference>
<dbReference type="EC" id="5.6.2.4" evidence="12"/>
<evidence type="ECO:0000256" key="14">
    <source>
        <dbReference type="ARBA" id="ARBA00048988"/>
    </source>
</evidence>
<sequence length="1132" mass="123792">MSATPSTDAIGLATERQTLASDPDISVWVAANAGSGKTHVLARRVIRLLLRGVAPSRILCLTYTKAAAANMANRVLGELRSWVSLPAADLDARIEAADGPMQGESAIRRRAHARRLFAAALETPGGLKIQTIHAFCSALLHRFPFEAGVPAGFGDLDEAARADLLRRVREEVVLEAAAAPSSERGRALAHLVAEVSDAGLTALLTGLIDHPETLAASPADIAMAVGAEPGADAREIERKIVDDGIFARGAWRGFAEALIQEGGNCARRGQALLEAASAPEAFVADAYARVFFKADGGPYGDSQFGAAKVRERYPQMLAERDRLIPLAARLTAARAAARSVAAILLAKEAFSRYEKAKRARGRLDFTDLITATRRLLDHENGSAWVHYKLDQGIDHVLVDEAQDTSPEQWDVIRPLVMEFFAGEGAQPRNRSLFVVGDEKQSIFSFQGADPRRFDAMRAEFSRRAGSVRFEQVRLQHSFRSAPGILEAVDTVFGREQAYSGLTAEPEATIHQPIHAALPALVDIWQVERPEEKVETDQWTRPLDAPDEDDPVSRLGEKIARHVKARIDARFPVSRRKDTRPIRPGDVLVLVRRRGGIFEAVIRSLKNLGVPVAGADRLKVAEHIAVMDLMALGDCLLSPDDELALASVLKSPLFGFSEKDLLDLAARRTRRLGEELRAQARSRPHWAEAAQMLDRLREEALTLRPFDFYTRVLTRERGRAKMLARLGPEAADALDEMLTLARSYEGIETPSLTGFLAFLRRGSTDAKRDMEAERDEVRVMTVHGAKGLEAPYVILADTTGMPRTGDDARLVRAATPDGRPLALFSPSKKTDTPVTAELRQRGEQAALDEYRRLLYVALTRAETTLVIAGAQGRTERRPDCWYDLVRTALEPEAVEMPAVGFAGTVLRWRGDGEPAPDALPPAKADPNAAAVFTEDDLLARLRMSPAEATPHPRIAPSALQAGSDNLSAERRREREEALRRGDLVHRLLAGLPGLPEAERAEAGRRLLDLHARDWTGEARDEVLRAALGTLALPDLAPLFAIDSHAEVPLMGVLDDGTTVNGRIDRIAIEPGRILLADFKTDARPPATPLAGHVHQITLYARLAERLFPGRAVDARIVYTAGPTIHRIEVQARR</sequence>
<comment type="catalytic activity">
    <reaction evidence="14">
        <text>ATP + H2O = ADP + phosphate + H(+)</text>
        <dbReference type="Rhea" id="RHEA:13065"/>
        <dbReference type="ChEBI" id="CHEBI:15377"/>
        <dbReference type="ChEBI" id="CHEBI:15378"/>
        <dbReference type="ChEBI" id="CHEBI:30616"/>
        <dbReference type="ChEBI" id="CHEBI:43474"/>
        <dbReference type="ChEBI" id="CHEBI:456216"/>
        <dbReference type="EC" id="5.6.2.4"/>
    </reaction>
</comment>
<evidence type="ECO:0000256" key="5">
    <source>
        <dbReference type="ARBA" id="ARBA00022806"/>
    </source>
</evidence>
<evidence type="ECO:0000256" key="11">
    <source>
        <dbReference type="ARBA" id="ARBA00034617"/>
    </source>
</evidence>
<proteinExistence type="predicted"/>
<dbReference type="Proteomes" id="UP001203284">
    <property type="component" value="Unassembled WGS sequence"/>
</dbReference>
<dbReference type="InterPro" id="IPR014016">
    <property type="entry name" value="UvrD-like_ATP-bd"/>
</dbReference>
<keyword evidence="8" id="KW-0238">DNA-binding</keyword>
<organism evidence="19 20">
    <name type="scientific">Ancylobacter crimeensis</name>
    <dbReference type="NCBI Taxonomy" id="2579147"/>
    <lineage>
        <taxon>Bacteria</taxon>
        <taxon>Pseudomonadati</taxon>
        <taxon>Pseudomonadota</taxon>
        <taxon>Alphaproteobacteria</taxon>
        <taxon>Hyphomicrobiales</taxon>
        <taxon>Xanthobacteraceae</taxon>
        <taxon>Ancylobacter</taxon>
    </lineage>
</organism>
<dbReference type="SUPFAM" id="SSF52540">
    <property type="entry name" value="P-loop containing nucleoside triphosphate hydrolases"/>
    <property type="match status" value="1"/>
</dbReference>
<evidence type="ECO:0000313" key="20">
    <source>
        <dbReference type="Proteomes" id="UP001203284"/>
    </source>
</evidence>
<dbReference type="EMBL" id="JALKCH010000005">
    <property type="protein sequence ID" value="MCK0197072.1"/>
    <property type="molecule type" value="Genomic_DNA"/>
</dbReference>
<evidence type="ECO:0000256" key="3">
    <source>
        <dbReference type="ARBA" id="ARBA00022763"/>
    </source>
</evidence>
<evidence type="ECO:0000256" key="10">
    <source>
        <dbReference type="ARBA" id="ARBA00023235"/>
    </source>
</evidence>
<keyword evidence="6" id="KW-0269">Exonuclease</keyword>
<feature type="binding site" evidence="15">
    <location>
        <begin position="31"/>
        <end position="38"/>
    </location>
    <ligand>
        <name>ATP</name>
        <dbReference type="ChEBI" id="CHEBI:30616"/>
    </ligand>
</feature>
<dbReference type="InterPro" id="IPR014151">
    <property type="entry name" value="DNA_helicase_AddA"/>
</dbReference>
<evidence type="ECO:0000313" key="19">
    <source>
        <dbReference type="EMBL" id="MCK0197072.1"/>
    </source>
</evidence>
<dbReference type="GO" id="GO:0004386">
    <property type="term" value="F:helicase activity"/>
    <property type="evidence" value="ECO:0007669"/>
    <property type="project" value="UniProtKB-KW"/>
</dbReference>
<keyword evidence="5 15" id="KW-0347">Helicase</keyword>
<keyword evidence="10" id="KW-0413">Isomerase</keyword>
<reference evidence="19 20" key="1">
    <citation type="submission" date="2022-04" db="EMBL/GenBank/DDBJ databases">
        <authorList>
            <person name="Grouzdev D.S."/>
            <person name="Pantiukh K.S."/>
            <person name="Krutkina M.S."/>
        </authorList>
    </citation>
    <scope>NUCLEOTIDE SEQUENCE [LARGE SCALE GENOMIC DNA]</scope>
    <source>
        <strain evidence="19 20">6x-1</strain>
    </source>
</reference>
<evidence type="ECO:0000259" key="18">
    <source>
        <dbReference type="PROSITE" id="PS51217"/>
    </source>
</evidence>
<evidence type="ECO:0000256" key="13">
    <source>
        <dbReference type="ARBA" id="ARBA00034923"/>
    </source>
</evidence>
<accession>A0ABT0DBD3</accession>
<dbReference type="InterPro" id="IPR000212">
    <property type="entry name" value="DNA_helicase_UvrD/REP"/>
</dbReference>
<keyword evidence="9" id="KW-0234">DNA repair</keyword>
<evidence type="ECO:0000259" key="17">
    <source>
        <dbReference type="PROSITE" id="PS51198"/>
    </source>
</evidence>
<protein>
    <recommendedName>
        <fullName evidence="12">DNA 3'-5' helicase</fullName>
        <ecNumber evidence="12">5.6.2.4</ecNumber>
    </recommendedName>
    <alternativeName>
        <fullName evidence="13">DNA 3'-5' helicase II</fullName>
    </alternativeName>
</protein>
<comment type="catalytic activity">
    <reaction evidence="11">
        <text>Couples ATP hydrolysis with the unwinding of duplex DNA by translocating in the 3'-5' direction.</text>
        <dbReference type="EC" id="5.6.2.4"/>
    </reaction>
</comment>
<gene>
    <name evidence="19" type="primary">addA</name>
    <name evidence="19" type="ORF">MWN34_09120</name>
</gene>
<evidence type="ECO:0000256" key="4">
    <source>
        <dbReference type="ARBA" id="ARBA00022801"/>
    </source>
</evidence>
<keyword evidence="1" id="KW-0540">Nuclease</keyword>
<keyword evidence="4 15" id="KW-0378">Hydrolase</keyword>
<keyword evidence="3" id="KW-0227">DNA damage</keyword>
<evidence type="ECO:0000256" key="12">
    <source>
        <dbReference type="ARBA" id="ARBA00034808"/>
    </source>
</evidence>
<dbReference type="Gene3D" id="3.40.50.300">
    <property type="entry name" value="P-loop containing nucleotide triphosphate hydrolases"/>
    <property type="match status" value="4"/>
</dbReference>
<dbReference type="InterPro" id="IPR011604">
    <property type="entry name" value="PDDEXK-like_dom_sf"/>
</dbReference>
<dbReference type="InterPro" id="IPR014017">
    <property type="entry name" value="DNA_helicase_UvrD-like_C"/>
</dbReference>
<dbReference type="Pfam" id="PF12705">
    <property type="entry name" value="PDDEXK_1"/>
    <property type="match status" value="1"/>
</dbReference>
<dbReference type="PROSITE" id="PS51198">
    <property type="entry name" value="UVRD_HELICASE_ATP_BIND"/>
    <property type="match status" value="1"/>
</dbReference>
<evidence type="ECO:0000256" key="7">
    <source>
        <dbReference type="ARBA" id="ARBA00022840"/>
    </source>
</evidence>